<evidence type="ECO:0000313" key="3">
    <source>
        <dbReference type="Proteomes" id="UP000237056"/>
    </source>
</evidence>
<keyword evidence="3" id="KW-1185">Reference proteome</keyword>
<name>A0A2S4N5K0_9FLAO</name>
<feature type="transmembrane region" description="Helical" evidence="1">
    <location>
        <begin position="133"/>
        <end position="150"/>
    </location>
</feature>
<feature type="transmembrane region" description="Helical" evidence="1">
    <location>
        <begin position="162"/>
        <end position="179"/>
    </location>
</feature>
<gene>
    <name evidence="2" type="ORF">Q361_11513</name>
</gene>
<evidence type="ECO:0008006" key="4">
    <source>
        <dbReference type="Google" id="ProtNLM"/>
    </source>
</evidence>
<feature type="transmembrane region" description="Helical" evidence="1">
    <location>
        <begin position="108"/>
        <end position="126"/>
    </location>
</feature>
<comment type="caution">
    <text evidence="2">The sequence shown here is derived from an EMBL/GenBank/DDBJ whole genome shotgun (WGS) entry which is preliminary data.</text>
</comment>
<organism evidence="2 3">
    <name type="scientific">Flavobacterium croceum DSM 17960</name>
    <dbReference type="NCBI Taxonomy" id="1121886"/>
    <lineage>
        <taxon>Bacteria</taxon>
        <taxon>Pseudomonadati</taxon>
        <taxon>Bacteroidota</taxon>
        <taxon>Flavobacteriia</taxon>
        <taxon>Flavobacteriales</taxon>
        <taxon>Flavobacteriaceae</taxon>
        <taxon>Flavobacterium</taxon>
    </lineage>
</organism>
<feature type="transmembrane region" description="Helical" evidence="1">
    <location>
        <begin position="80"/>
        <end position="102"/>
    </location>
</feature>
<keyword evidence="1" id="KW-1133">Transmembrane helix</keyword>
<proteinExistence type="predicted"/>
<keyword evidence="1" id="KW-0812">Transmembrane</keyword>
<keyword evidence="1" id="KW-0472">Membrane</keyword>
<sequence>MDLDIIFLDFINFLKKPKLIELQHNSIRLKIKTMLNLLFLMFVSVYLMAILSKVILFLIDSKLSYIINVKQKLKWNKYSVLENVSYILFIGPFIEEIISRLFLNLKKANIQVSLLFLIILFLKFINLKFNINLLLYLTIILLCISLTFIIKQRLITYLGLKYYGFIFYFSCLTFSMLHFNNFTDVLPKSYFWLLPILVLPQLAMGMFFGYARVRLGFFWGISMHACMNLPAVLIYLNSKLL</sequence>
<dbReference type="EMBL" id="PQNY01000015">
    <property type="protein sequence ID" value="POS01007.1"/>
    <property type="molecule type" value="Genomic_DNA"/>
</dbReference>
<accession>A0A2S4N5K0</accession>
<evidence type="ECO:0000256" key="1">
    <source>
        <dbReference type="SAM" id="Phobius"/>
    </source>
</evidence>
<reference evidence="2 3" key="1">
    <citation type="submission" date="2018-01" db="EMBL/GenBank/DDBJ databases">
        <title>Genomic Encyclopedia of Type Strains, Phase I: the one thousand microbial genomes (KMG-I) project.</title>
        <authorList>
            <person name="Goeker M."/>
        </authorList>
    </citation>
    <scope>NUCLEOTIDE SEQUENCE [LARGE SCALE GENOMIC DNA]</scope>
    <source>
        <strain evidence="2 3">DSM 17960</strain>
    </source>
</reference>
<feature type="transmembrane region" description="Helical" evidence="1">
    <location>
        <begin position="191"/>
        <end position="211"/>
    </location>
</feature>
<dbReference type="Proteomes" id="UP000237056">
    <property type="component" value="Unassembled WGS sequence"/>
</dbReference>
<feature type="transmembrane region" description="Helical" evidence="1">
    <location>
        <begin position="37"/>
        <end position="59"/>
    </location>
</feature>
<feature type="transmembrane region" description="Helical" evidence="1">
    <location>
        <begin position="217"/>
        <end position="236"/>
    </location>
</feature>
<dbReference type="AlphaFoldDB" id="A0A2S4N5K0"/>
<protein>
    <recommendedName>
        <fullName evidence="4">CAAX prenyl protease-like protein</fullName>
    </recommendedName>
</protein>
<evidence type="ECO:0000313" key="2">
    <source>
        <dbReference type="EMBL" id="POS01007.1"/>
    </source>
</evidence>